<dbReference type="AlphaFoldDB" id="A1Y005"/>
<dbReference type="EMBL" id="DQ812519">
    <property type="protein sequence ID" value="ABI15590.1"/>
    <property type="molecule type" value="Genomic_DNA"/>
</dbReference>
<dbReference type="InterPro" id="IPR036322">
    <property type="entry name" value="WD40_repeat_dom_sf"/>
</dbReference>
<dbReference type="SUPFAM" id="SSF50978">
    <property type="entry name" value="WD40 repeat-like"/>
    <property type="match status" value="1"/>
</dbReference>
<evidence type="ECO:0000313" key="1">
    <source>
        <dbReference type="EMBL" id="ABI15590.1"/>
    </source>
</evidence>
<accession>A1Y005</accession>
<protein>
    <submittedName>
        <fullName evidence="1">Uncharacterized protein</fullName>
    </submittedName>
</protein>
<sequence length="550" mass="64022">MSQQIGDPSHFVQTISTQGMHTPFSLNYSPDTSLFGVGCEHGIIFIYDIPLLSIRAVYQVECDQEVTNIFFSPCNEFAFIFQLFDIDSGEFKLVITQIRLKSTQEFRNKIPLIQPAIKIFVHYINNVYIFKILPSQFRYTDNKLTGFEFLLHTYDDILLISTNTDEKVQIYSIFEHSAPFIPQLATKNIQDISLIYSKYLIIHLSNLLLIFTRNYRIPELTFNFSSIFSINGSKFCLEQVLNTSQSVPTLQSFVVFELQNTTANFYHSFKFMKEKTHFHFELPQNFLVLHDELLQFYIMTTVEYEAQELAQISHQLHFYKPISGDNKISPKPFPRFIQTATNAENLDFAFFFSSKTLSFYHFQQLNSPIVNPLHISLFKDRYVIISRRSVTAIPVSETEKEYEVHVLDTPISSVAIGVSDVGMHSSMVCCGEFQANLVETSVSVRRKLKYFDQDFPQNVYQPKKRQNVVLLGLPIRYTQFNAFFTGFQTVGQHVLYLEREDEYDFEEDFVLYPKGTVQQRSIERIKRQVEGLKGYYEELIEDGEHIDLGF</sequence>
<reference evidence="1" key="1">
    <citation type="journal article" date="2007" name="BMC Genomics">
        <title>A genomic survey of the fish parasite Spironucleus salmonicida indicates genomic plasticity among diplomonads and significant lateral gene transfer in eukaryote genome evolution.</title>
        <authorList>
            <person name="Andersson J.O."/>
            <person name="Sjogren A.M."/>
            <person name="Horner D.S."/>
            <person name="Murphy C.A."/>
            <person name="Dyal P.L."/>
            <person name="Svard S.G."/>
            <person name="Logsdon J.M.Jr."/>
            <person name="Ragan M.A."/>
            <person name="Hirt R.P."/>
            <person name="Roger A.J."/>
        </authorList>
    </citation>
    <scope>NUCLEOTIDE SEQUENCE</scope>
    <source>
        <strain evidence="1">ATCC 50380</strain>
    </source>
</reference>
<proteinExistence type="predicted"/>
<organism evidence="1">
    <name type="scientific">Spironucleus barkhanus</name>
    <dbReference type="NCBI Taxonomy" id="103874"/>
    <lineage>
        <taxon>Eukaryota</taxon>
        <taxon>Metamonada</taxon>
        <taxon>Diplomonadida</taxon>
        <taxon>Hexamitidae</taxon>
        <taxon>Hexamitinae</taxon>
        <taxon>Spironucleus</taxon>
    </lineage>
</organism>
<name>A1Y005_SPIBA</name>